<dbReference type="InterPro" id="IPR001119">
    <property type="entry name" value="SLH_dom"/>
</dbReference>
<comment type="caution">
    <text evidence="5">The sequence shown here is derived from an EMBL/GenBank/DDBJ whole genome shotgun (WGS) entry which is preliminary data.</text>
</comment>
<dbReference type="RefSeq" id="WP_249310563.1">
    <property type="nucleotide sequence ID" value="NZ_JACRSU010000001.1"/>
</dbReference>
<evidence type="ECO:0000313" key="6">
    <source>
        <dbReference type="Proteomes" id="UP000611762"/>
    </source>
</evidence>
<dbReference type="EMBL" id="JACRSU010000001">
    <property type="protein sequence ID" value="MBC8539449.1"/>
    <property type="molecule type" value="Genomic_DNA"/>
</dbReference>
<keyword evidence="1" id="KW-0677">Repeat</keyword>
<dbReference type="Proteomes" id="UP000611762">
    <property type="component" value="Unassembled WGS sequence"/>
</dbReference>
<keyword evidence="3" id="KW-0732">Signal</keyword>
<dbReference type="AlphaFoldDB" id="A0A926HWX1"/>
<dbReference type="Pfam" id="PF00395">
    <property type="entry name" value="SLH"/>
    <property type="match status" value="2"/>
</dbReference>
<evidence type="ECO:0000256" key="2">
    <source>
        <dbReference type="SAM" id="MobiDB-lite"/>
    </source>
</evidence>
<dbReference type="PROSITE" id="PS51272">
    <property type="entry name" value="SLH"/>
    <property type="match status" value="2"/>
</dbReference>
<protein>
    <submittedName>
        <fullName evidence="5">S-layer homology domain-containing protein</fullName>
    </submittedName>
</protein>
<gene>
    <name evidence="5" type="ORF">H8698_00470</name>
</gene>
<evidence type="ECO:0000259" key="4">
    <source>
        <dbReference type="PROSITE" id="PS51272"/>
    </source>
</evidence>
<feature type="signal peptide" evidence="3">
    <location>
        <begin position="1"/>
        <end position="25"/>
    </location>
</feature>
<evidence type="ECO:0000313" key="5">
    <source>
        <dbReference type="EMBL" id="MBC8539449.1"/>
    </source>
</evidence>
<sequence>MKKLSVTFITVFMFQLLLYPLTAFAQTLVANDFTKSTPRDTTLSFSANDFIGSANPPSGKSLVFIRFDQVTNPTAGNLKLNGSVVGKGNTVSVGDLNGLTFVPTTGYEGEAIFTWTANYGGAQSPYPGAVVITIGSGVETPSVIPEGEQTEEGETPQESQTPAVPEKGETQQPQQENYAEKENYDGKSENNAQQNAEVKQEETKEAAPSQNNELKPLRYEDMLSHWGAYSAGMLASRGYVIGEDFGNNFYFNPDEKINRFEFVLMVNAIFGVKPKDSLADNPFSDKNVPSYVMRVGIAAYEYDIIAGTKGKDGLLYFNPYDSITRAEAITIVDYALRLDSYGVDEAEFKDVTNIPDWAMQSVKNLEAYGIIQGYEDNTIRPYTSITRAQAAEMIWQALKFLDAKRTSNAVFTTVIYGD</sequence>
<keyword evidence="6" id="KW-1185">Reference proteome</keyword>
<proteinExistence type="predicted"/>
<feature type="region of interest" description="Disordered" evidence="2">
    <location>
        <begin position="140"/>
        <end position="216"/>
    </location>
</feature>
<feature type="chain" id="PRO_5037894701" evidence="3">
    <location>
        <begin position="26"/>
        <end position="418"/>
    </location>
</feature>
<feature type="domain" description="SLH" evidence="4">
    <location>
        <begin position="345"/>
        <end position="408"/>
    </location>
</feature>
<name>A0A926HWX1_9FIRM</name>
<evidence type="ECO:0000256" key="3">
    <source>
        <dbReference type="SAM" id="SignalP"/>
    </source>
</evidence>
<feature type="domain" description="SLH" evidence="4">
    <location>
        <begin position="214"/>
        <end position="280"/>
    </location>
</feature>
<accession>A0A926HWX1</accession>
<evidence type="ECO:0000256" key="1">
    <source>
        <dbReference type="ARBA" id="ARBA00022737"/>
    </source>
</evidence>
<organism evidence="5 6">
    <name type="scientific">Congzhengia minquanensis</name>
    <dbReference type="NCBI Taxonomy" id="2763657"/>
    <lineage>
        <taxon>Bacteria</taxon>
        <taxon>Bacillati</taxon>
        <taxon>Bacillota</taxon>
        <taxon>Clostridia</taxon>
        <taxon>Eubacteriales</taxon>
        <taxon>Oscillospiraceae</taxon>
        <taxon>Congzhengia</taxon>
    </lineage>
</organism>
<feature type="compositionally biased region" description="Basic and acidic residues" evidence="2">
    <location>
        <begin position="178"/>
        <end position="188"/>
    </location>
</feature>
<reference evidence="5" key="1">
    <citation type="submission" date="2020-08" db="EMBL/GenBank/DDBJ databases">
        <title>Genome public.</title>
        <authorList>
            <person name="Liu C."/>
            <person name="Sun Q."/>
        </authorList>
    </citation>
    <scope>NUCLEOTIDE SEQUENCE</scope>
    <source>
        <strain evidence="5">H8</strain>
    </source>
</reference>